<keyword evidence="2" id="KW-1185">Reference proteome</keyword>
<protein>
    <submittedName>
        <fullName evidence="1">Uncharacterized protein</fullName>
    </submittedName>
</protein>
<reference evidence="1 2" key="1">
    <citation type="journal article" date="2020" name="Nature">
        <title>Bacterial chemolithoautotrophy via manganese oxidation.</title>
        <authorList>
            <person name="Yu H."/>
            <person name="Leadbetter J.R."/>
        </authorList>
    </citation>
    <scope>NUCLEOTIDE SEQUENCE [LARGE SCALE GENOMIC DNA]</scope>
    <source>
        <strain evidence="1 2">Mn-1</strain>
    </source>
</reference>
<proteinExistence type="predicted"/>
<dbReference type="RefSeq" id="WP_168060730.1">
    <property type="nucleotide sequence ID" value="NZ_VTOW01000002.1"/>
</dbReference>
<dbReference type="AlphaFoldDB" id="A0A7X6IBT7"/>
<sequence>MSRQRSLRISILLWTLLIPSFTSAEEPISLEILFDGVPAPGGGWVLTVTLLGRADLDLTHLTVEASKGLKLTAGDPHWQGTLPAGGEQVLELSFTLTDPPPQSVTIRAQGRTKKGSPFEKKVVRGIN</sequence>
<evidence type="ECO:0000313" key="1">
    <source>
        <dbReference type="EMBL" id="NKE71785.1"/>
    </source>
</evidence>
<dbReference type="EMBL" id="VTOW01000002">
    <property type="protein sequence ID" value="NKE71785.1"/>
    <property type="molecule type" value="Genomic_DNA"/>
</dbReference>
<name>A0A7X6IBT7_9BACT</name>
<accession>A0A7X6IBT7</accession>
<comment type="caution">
    <text evidence="1">The sequence shown here is derived from an EMBL/GenBank/DDBJ whole genome shotgun (WGS) entry which is preliminary data.</text>
</comment>
<dbReference type="Proteomes" id="UP000534783">
    <property type="component" value="Unassembled WGS sequence"/>
</dbReference>
<organism evidence="1 2">
    <name type="scientific">Candidatus Manganitrophus noduliformans</name>
    <dbReference type="NCBI Taxonomy" id="2606439"/>
    <lineage>
        <taxon>Bacteria</taxon>
        <taxon>Pseudomonadati</taxon>
        <taxon>Nitrospirota</taxon>
        <taxon>Nitrospiria</taxon>
        <taxon>Candidatus Troglogloeales</taxon>
        <taxon>Candidatus Manganitrophaceae</taxon>
        <taxon>Candidatus Manganitrophus</taxon>
    </lineage>
</organism>
<evidence type="ECO:0000313" key="2">
    <source>
        <dbReference type="Proteomes" id="UP000534783"/>
    </source>
</evidence>
<gene>
    <name evidence="1" type="ORF">MNODULE_13640</name>
</gene>